<keyword evidence="4" id="KW-1185">Reference proteome</keyword>
<feature type="compositionally biased region" description="Polar residues" evidence="2">
    <location>
        <begin position="366"/>
        <end position="376"/>
    </location>
</feature>
<organism evidence="3 4">
    <name type="scientific">Gloeophyllum trabeum (strain ATCC 11539 / FP-39264 / Madison 617)</name>
    <name type="common">Brown rot fungus</name>
    <dbReference type="NCBI Taxonomy" id="670483"/>
    <lineage>
        <taxon>Eukaryota</taxon>
        <taxon>Fungi</taxon>
        <taxon>Dikarya</taxon>
        <taxon>Basidiomycota</taxon>
        <taxon>Agaricomycotina</taxon>
        <taxon>Agaricomycetes</taxon>
        <taxon>Gloeophyllales</taxon>
        <taxon>Gloeophyllaceae</taxon>
        <taxon>Gloeophyllum</taxon>
    </lineage>
</organism>
<reference evidence="3 4" key="1">
    <citation type="journal article" date="2012" name="Science">
        <title>The Paleozoic origin of enzymatic lignin decomposition reconstructed from 31 fungal genomes.</title>
        <authorList>
            <person name="Floudas D."/>
            <person name="Binder M."/>
            <person name="Riley R."/>
            <person name="Barry K."/>
            <person name="Blanchette R.A."/>
            <person name="Henrissat B."/>
            <person name="Martinez A.T."/>
            <person name="Otillar R."/>
            <person name="Spatafora J.W."/>
            <person name="Yadav J.S."/>
            <person name="Aerts A."/>
            <person name="Benoit I."/>
            <person name="Boyd A."/>
            <person name="Carlson A."/>
            <person name="Copeland A."/>
            <person name="Coutinho P.M."/>
            <person name="de Vries R.P."/>
            <person name="Ferreira P."/>
            <person name="Findley K."/>
            <person name="Foster B."/>
            <person name="Gaskell J."/>
            <person name="Glotzer D."/>
            <person name="Gorecki P."/>
            <person name="Heitman J."/>
            <person name="Hesse C."/>
            <person name="Hori C."/>
            <person name="Igarashi K."/>
            <person name="Jurgens J.A."/>
            <person name="Kallen N."/>
            <person name="Kersten P."/>
            <person name="Kohler A."/>
            <person name="Kuees U."/>
            <person name="Kumar T.K.A."/>
            <person name="Kuo A."/>
            <person name="LaButti K."/>
            <person name="Larrondo L.F."/>
            <person name="Lindquist E."/>
            <person name="Ling A."/>
            <person name="Lombard V."/>
            <person name="Lucas S."/>
            <person name="Lundell T."/>
            <person name="Martin R."/>
            <person name="McLaughlin D.J."/>
            <person name="Morgenstern I."/>
            <person name="Morin E."/>
            <person name="Murat C."/>
            <person name="Nagy L.G."/>
            <person name="Nolan M."/>
            <person name="Ohm R.A."/>
            <person name="Patyshakuliyeva A."/>
            <person name="Rokas A."/>
            <person name="Ruiz-Duenas F.J."/>
            <person name="Sabat G."/>
            <person name="Salamov A."/>
            <person name="Samejima M."/>
            <person name="Schmutz J."/>
            <person name="Slot J.C."/>
            <person name="St John F."/>
            <person name="Stenlid J."/>
            <person name="Sun H."/>
            <person name="Sun S."/>
            <person name="Syed K."/>
            <person name="Tsang A."/>
            <person name="Wiebenga A."/>
            <person name="Young D."/>
            <person name="Pisabarro A."/>
            <person name="Eastwood D.C."/>
            <person name="Martin F."/>
            <person name="Cullen D."/>
            <person name="Grigoriev I.V."/>
            <person name="Hibbett D.S."/>
        </authorList>
    </citation>
    <scope>NUCLEOTIDE SEQUENCE [LARGE SCALE GENOMIC DNA]</scope>
    <source>
        <strain evidence="3 4">ATCC 11539</strain>
    </source>
</reference>
<proteinExistence type="predicted"/>
<dbReference type="Proteomes" id="UP000030669">
    <property type="component" value="Unassembled WGS sequence"/>
</dbReference>
<dbReference type="HOGENOM" id="CLU_551006_0_0_1"/>
<feature type="region of interest" description="Disordered" evidence="2">
    <location>
        <begin position="366"/>
        <end position="389"/>
    </location>
</feature>
<name>S7PXP2_GLOTA</name>
<evidence type="ECO:0000256" key="1">
    <source>
        <dbReference type="SAM" id="Coils"/>
    </source>
</evidence>
<dbReference type="GeneID" id="19309755"/>
<protein>
    <submittedName>
        <fullName evidence="3">Uncharacterized protein</fullName>
    </submittedName>
</protein>
<sequence>MSSDAELSSCTTSPGIDIRASPSIQRAIATLIDLMEREKAQTLTEAQKKYDALFLEYSEHRKATEHATERFLRLSGPTEAATPIYEAGHSQLTLEHAARQAEGLLQRLQEEQKLRIAAQDILGRLRGILSQYASPGNVRRDTATSAGIEVDDGEDVVTTLQDVLCRAARTTHEQQDEIERLSRAHDKLRDRFRQNEAAYKQLKERYDEKEKKIMELEKALNTPKVKVAPRSTSASASASASASTSAVTVRGMPTIKKPNIATLKKTVKKPKFSQSDRCPTNTPKRVILKLPDNPREIKTVASKPKRTIIRAVRDEDEDDHAHSDRNTENNCGPTTQRSLLGMDMQRCTSSDVAFSDLWLSSFATGSGTAPTVSPNPILQPDSSTSSVMESDSTFDQDMTAVEAIKDVILASGMLEQDPSHSMLSEPAVDGRTGAPILDDLSSNRYCICGRNAFGQVSYLALKMIACEGPFCQRRWQITDSATVPFAMHRVDHSAS</sequence>
<feature type="coiled-coil region" evidence="1">
    <location>
        <begin position="171"/>
        <end position="219"/>
    </location>
</feature>
<feature type="region of interest" description="Disordered" evidence="2">
    <location>
        <begin position="267"/>
        <end position="286"/>
    </location>
</feature>
<keyword evidence="1" id="KW-0175">Coiled coil</keyword>
<dbReference type="EMBL" id="KB469308">
    <property type="protein sequence ID" value="EPQ52072.1"/>
    <property type="molecule type" value="Genomic_DNA"/>
</dbReference>
<dbReference type="AlphaFoldDB" id="S7PXP2"/>
<gene>
    <name evidence="3" type="ORF">GLOTRDRAFT_95748</name>
</gene>
<dbReference type="RefSeq" id="XP_007869270.1">
    <property type="nucleotide sequence ID" value="XM_007871079.1"/>
</dbReference>
<accession>S7PXP2</accession>
<dbReference type="KEGG" id="gtr:GLOTRDRAFT_95748"/>
<feature type="region of interest" description="Disordered" evidence="2">
    <location>
        <begin position="314"/>
        <end position="333"/>
    </location>
</feature>
<feature type="compositionally biased region" description="Polar residues" evidence="2">
    <location>
        <begin position="272"/>
        <end position="283"/>
    </location>
</feature>
<evidence type="ECO:0000256" key="2">
    <source>
        <dbReference type="SAM" id="MobiDB-lite"/>
    </source>
</evidence>
<evidence type="ECO:0000313" key="3">
    <source>
        <dbReference type="EMBL" id="EPQ52072.1"/>
    </source>
</evidence>
<evidence type="ECO:0000313" key="4">
    <source>
        <dbReference type="Proteomes" id="UP000030669"/>
    </source>
</evidence>